<evidence type="ECO:0000313" key="3">
    <source>
        <dbReference type="Proteomes" id="UP001176883"/>
    </source>
</evidence>
<feature type="chain" id="PRO_5045487547" evidence="1">
    <location>
        <begin position="28"/>
        <end position="428"/>
    </location>
</feature>
<evidence type="ECO:0000313" key="2">
    <source>
        <dbReference type="EMBL" id="MDO5972527.1"/>
    </source>
</evidence>
<keyword evidence="1" id="KW-0732">Signal</keyword>
<dbReference type="SUPFAM" id="SSF49464">
    <property type="entry name" value="Carboxypeptidase regulatory domain-like"/>
    <property type="match status" value="1"/>
</dbReference>
<dbReference type="Gene3D" id="2.60.40.1120">
    <property type="entry name" value="Carboxypeptidase-like, regulatory domain"/>
    <property type="match status" value="1"/>
</dbReference>
<sequence length="428" mass="49783">MKLLFKVKNISRLIALIFISITTQVEAFSFLQTETNVTTSYKEFKGKVIDSKTQTPLVSAHIFLEDTNVNTITNAEGEFLLKVDKNLLDKSLVISFLGYTDKTIPLSQLNEGDNKIYLTPTTTQLADVNIESLKNAEELVKAVFQKKGENYSDDHVVMTAFYRETIKQRKKNVSLSEAIVNIYKAPYSSNDKDILKFYKTRKNTNYTRLDTLVFKLQGGPFNTLFVDMMKYPKYIFTKETMLSYNFSFSHTTKMDNMLVHVINFKQKESVKDLLYEGKLFIDYENKILTRATYSLNITSKDKAIGWFTKHKPSRAIVVPTKATYQVNYIEKNKKWYYGYSNLDLDFKVNWKNKLFNSNYSMSCEMAVTDWKTNKTQEMPKYKDRIKSSVVMTDYSIGFSDPNFWGSHNIIEPDKSIERAIKKIQKRIK</sequence>
<dbReference type="RefSeq" id="WP_303280271.1">
    <property type="nucleotide sequence ID" value="NZ_JAUOEK010000184.1"/>
</dbReference>
<feature type="signal peptide" evidence="1">
    <location>
        <begin position="1"/>
        <end position="27"/>
    </location>
</feature>
<evidence type="ECO:0000256" key="1">
    <source>
        <dbReference type="SAM" id="SignalP"/>
    </source>
</evidence>
<reference evidence="2" key="1">
    <citation type="submission" date="2023-07" db="EMBL/GenBank/DDBJ databases">
        <title>Two novel species in the genus Flavivirga.</title>
        <authorList>
            <person name="Kwon K."/>
        </authorList>
    </citation>
    <scope>NUCLEOTIDE SEQUENCE</scope>
    <source>
        <strain evidence="2">KCTC 52353</strain>
    </source>
</reference>
<dbReference type="Pfam" id="PF13715">
    <property type="entry name" value="CarbopepD_reg_2"/>
    <property type="match status" value="1"/>
</dbReference>
<dbReference type="EMBL" id="JAUOEK010000184">
    <property type="protein sequence ID" value="MDO5972527.1"/>
    <property type="molecule type" value="Genomic_DNA"/>
</dbReference>
<keyword evidence="3" id="KW-1185">Reference proteome</keyword>
<organism evidence="2 3">
    <name type="scientific">Flavivirga aquimarina</name>
    <dbReference type="NCBI Taxonomy" id="2027862"/>
    <lineage>
        <taxon>Bacteria</taxon>
        <taxon>Pseudomonadati</taxon>
        <taxon>Bacteroidota</taxon>
        <taxon>Flavobacteriia</taxon>
        <taxon>Flavobacteriales</taxon>
        <taxon>Flavobacteriaceae</taxon>
        <taxon>Flavivirga</taxon>
    </lineage>
</organism>
<proteinExistence type="predicted"/>
<name>A0ABT8WH85_9FLAO</name>
<dbReference type="InterPro" id="IPR008969">
    <property type="entry name" value="CarboxyPept-like_regulatory"/>
</dbReference>
<dbReference type="Proteomes" id="UP001176883">
    <property type="component" value="Unassembled WGS sequence"/>
</dbReference>
<protein>
    <submittedName>
        <fullName evidence="2">Carboxypeptidase-like regulatory domain-containing protein</fullName>
    </submittedName>
</protein>
<gene>
    <name evidence="2" type="ORF">Q4Q35_22220</name>
</gene>
<accession>A0ABT8WH85</accession>
<comment type="caution">
    <text evidence="2">The sequence shown here is derived from an EMBL/GenBank/DDBJ whole genome shotgun (WGS) entry which is preliminary data.</text>
</comment>